<keyword evidence="3" id="KW-1185">Reference proteome</keyword>
<dbReference type="RefSeq" id="WP_308951059.1">
    <property type="nucleotide sequence ID" value="NZ_JARXHW010000031.1"/>
</dbReference>
<gene>
    <name evidence="2" type="ORF">QEH52_13150</name>
</gene>
<comment type="caution">
    <text evidence="2">The sequence shown here is derived from an EMBL/GenBank/DDBJ whole genome shotgun (WGS) entry which is preliminary data.</text>
</comment>
<reference evidence="2 3" key="1">
    <citation type="submission" date="2023-04" db="EMBL/GenBank/DDBJ databases">
        <title>A novel bacteria isolated from coastal sediment.</title>
        <authorList>
            <person name="Liu X.-J."/>
            <person name="Du Z.-J."/>
        </authorList>
    </citation>
    <scope>NUCLEOTIDE SEQUENCE [LARGE SCALE GENOMIC DNA]</scope>
    <source>
        <strain evidence="2 3">SDUM461003</strain>
    </source>
</reference>
<evidence type="ECO:0008006" key="4">
    <source>
        <dbReference type="Google" id="ProtNLM"/>
    </source>
</evidence>
<dbReference type="EMBL" id="JARXHW010000031">
    <property type="protein sequence ID" value="MDQ8208464.1"/>
    <property type="molecule type" value="Genomic_DNA"/>
</dbReference>
<evidence type="ECO:0000313" key="2">
    <source>
        <dbReference type="EMBL" id="MDQ8208464.1"/>
    </source>
</evidence>
<name>A0ABU1AYX4_9BACT</name>
<accession>A0ABU1AYX4</accession>
<evidence type="ECO:0000256" key="1">
    <source>
        <dbReference type="SAM" id="Phobius"/>
    </source>
</evidence>
<feature type="transmembrane region" description="Helical" evidence="1">
    <location>
        <begin position="20"/>
        <end position="41"/>
    </location>
</feature>
<dbReference type="Proteomes" id="UP001225316">
    <property type="component" value="Unassembled WGS sequence"/>
</dbReference>
<keyword evidence="1" id="KW-0472">Membrane</keyword>
<protein>
    <recommendedName>
        <fullName evidence="4">Type 4 fimbrial biogenesis protein PilX N-terminal domain-containing protein</fullName>
    </recommendedName>
</protein>
<keyword evidence="1" id="KW-1133">Transmembrane helix</keyword>
<evidence type="ECO:0000313" key="3">
    <source>
        <dbReference type="Proteomes" id="UP001225316"/>
    </source>
</evidence>
<proteinExistence type="predicted"/>
<keyword evidence="1" id="KW-0812">Transmembrane</keyword>
<organism evidence="2 3">
    <name type="scientific">Thalassobacterium maritimum</name>
    <dbReference type="NCBI Taxonomy" id="3041265"/>
    <lineage>
        <taxon>Bacteria</taxon>
        <taxon>Pseudomonadati</taxon>
        <taxon>Verrucomicrobiota</taxon>
        <taxon>Opitutia</taxon>
        <taxon>Puniceicoccales</taxon>
        <taxon>Coraliomargaritaceae</taxon>
        <taxon>Thalassobacterium</taxon>
    </lineage>
</organism>
<sequence length="1040" mass="113301">MLSKSYNSCLEIEKSQGFALVIALSLMAFVLLLIISLSSFITIESAVSSNRKEQLSAQENALLGMQVALGQLQKYAGADQRSTARGDIMADNHQYWTGVWHSMPSGPGYDSTQWPVWLVSGEEDLSLNNPAEALDVAAADVVEMLPAVASAPAVLAKTMDIDSPSGTGRYAYWVGDEGTKAKFNKLDPYALASNSSADNRRITVAQRNGIETIAPTYPVNSPKIEHVRSRAQFESLTSVAIDDFYHDLTASSYTLLTDPVNGGLKRDLTSVFQASSLPAEFAEHTVFVTPDLSIYGPRWEYLSDYYNASELLSAAGGKLYPRPPYDAKPGRTSALDTNGGNGNATNPYININSQDAVTAWVNQPYFALTTELGLVLSVSSDSADFPVIRIHPFVELTNPYNIKLEGGWYEYHISNFNPTITLTLSSSDDSAPTTVFSKRFMTFLKNDIPAGNVMRMLIHGDQTSIEPGRSIRLFPAGIFNASNIRNYTDTEMPMAVATEVSNWSDGYLEIRPTWDSGSRWPASVANYDRLSIDISFASSVESLSLAFYIQRYTPNLIVYNDSAYIRGAANVRNVNAANDYSYDMNWPVDPSVSQSFAIVRGKVKSADEYDPADRADFLGVFNPRSPLMSTRNGSSSNKTVSAWDWTFELGAVNPDFDTPGGIHSQYGYWGPSSTVGEGDGFDPTRTVLYDVPREPLISLGQFQNALLSLYPHEPSYAFGNSYAPNDTLAKTKWYDTVSGDKLLDVSYALNTALWDGYFFSSLPEGVQVAELSDPLPSSHLEIASYLQGATLLAELQKYDQAAAHLRVDGGFNINSVSELAWAALLGSMAGLPIRDQASGAETTAENAFLRNAMPFNGAGNEWSGYKDISTDSLYDADSASLTLARSIVNEIKRRARSAGQGRPFISLAEFINRRLSNDDFGDMGTIQHAIEHSAINDDSNLFAPGSVTQADLLSALGPKLSSRSDTFVIRAMGETVSPVTGKRIASAMCEAVVERQVEYVAGSDLAGGVGNLPSDSFSELTALNQQFGRAFKVTSFRWIK</sequence>